<keyword evidence="3" id="KW-1185">Reference proteome</keyword>
<organism evidence="2 3">
    <name type="scientific">Linum trigynum</name>
    <dbReference type="NCBI Taxonomy" id="586398"/>
    <lineage>
        <taxon>Eukaryota</taxon>
        <taxon>Viridiplantae</taxon>
        <taxon>Streptophyta</taxon>
        <taxon>Embryophyta</taxon>
        <taxon>Tracheophyta</taxon>
        <taxon>Spermatophyta</taxon>
        <taxon>Magnoliopsida</taxon>
        <taxon>eudicotyledons</taxon>
        <taxon>Gunneridae</taxon>
        <taxon>Pentapetalae</taxon>
        <taxon>rosids</taxon>
        <taxon>fabids</taxon>
        <taxon>Malpighiales</taxon>
        <taxon>Linaceae</taxon>
        <taxon>Linum</taxon>
    </lineage>
</organism>
<gene>
    <name evidence="2" type="ORF">LTRI10_LOCUS34928</name>
</gene>
<reference evidence="2 3" key="1">
    <citation type="submission" date="2024-04" db="EMBL/GenBank/DDBJ databases">
        <authorList>
            <person name="Fracassetti M."/>
        </authorList>
    </citation>
    <scope>NUCLEOTIDE SEQUENCE [LARGE SCALE GENOMIC DNA]</scope>
</reference>
<dbReference type="Proteomes" id="UP001497516">
    <property type="component" value="Chromosome 6"/>
</dbReference>
<evidence type="ECO:0000313" key="3">
    <source>
        <dbReference type="Proteomes" id="UP001497516"/>
    </source>
</evidence>
<name>A0AAV2F933_9ROSI</name>
<protein>
    <submittedName>
        <fullName evidence="2">Uncharacterized protein</fullName>
    </submittedName>
</protein>
<accession>A0AAV2F933</accession>
<evidence type="ECO:0000256" key="1">
    <source>
        <dbReference type="SAM" id="MobiDB-lite"/>
    </source>
</evidence>
<sequence>MLWFLLPPSGWIRGYWFSNGLCRIRNWLRKHFILFIEQQEESELYSVAPQPPAPCIRAYPNRGPGTAMTEPRLMTKGGRPGKVKVKELAARSKNPAAWVVESDETSSDF</sequence>
<feature type="region of interest" description="Disordered" evidence="1">
    <location>
        <begin position="56"/>
        <end position="76"/>
    </location>
</feature>
<evidence type="ECO:0000313" key="2">
    <source>
        <dbReference type="EMBL" id="CAL1394423.1"/>
    </source>
</evidence>
<dbReference type="AlphaFoldDB" id="A0AAV2F933"/>
<dbReference type="EMBL" id="OZ034819">
    <property type="protein sequence ID" value="CAL1394423.1"/>
    <property type="molecule type" value="Genomic_DNA"/>
</dbReference>
<proteinExistence type="predicted"/>